<dbReference type="AlphaFoldDB" id="A0A0L7L3D0"/>
<feature type="coiled-coil region" evidence="1">
    <location>
        <begin position="117"/>
        <end position="151"/>
    </location>
</feature>
<evidence type="ECO:0000259" key="3">
    <source>
        <dbReference type="Pfam" id="PF25298"/>
    </source>
</evidence>
<evidence type="ECO:0000313" key="4">
    <source>
        <dbReference type="EMBL" id="KOB69925.1"/>
    </source>
</evidence>
<gene>
    <name evidence="4" type="ORF">OBRU01_16125</name>
</gene>
<dbReference type="InterPro" id="IPR057251">
    <property type="entry name" value="FP_C"/>
</dbReference>
<feature type="region of interest" description="Disordered" evidence="2">
    <location>
        <begin position="1"/>
        <end position="50"/>
    </location>
</feature>
<evidence type="ECO:0000256" key="2">
    <source>
        <dbReference type="SAM" id="MobiDB-lite"/>
    </source>
</evidence>
<name>A0A0L7L3D0_OPEBR</name>
<dbReference type="EMBL" id="JTDY01003222">
    <property type="protein sequence ID" value="KOB69925.1"/>
    <property type="molecule type" value="Genomic_DNA"/>
</dbReference>
<proteinExistence type="predicted"/>
<dbReference type="Pfam" id="PF25298">
    <property type="entry name" value="Baculo_FP_2nd"/>
    <property type="match status" value="1"/>
</dbReference>
<evidence type="ECO:0000256" key="1">
    <source>
        <dbReference type="SAM" id="Coils"/>
    </source>
</evidence>
<dbReference type="STRING" id="104452.A0A0L7L3D0"/>
<feature type="compositionally biased region" description="Polar residues" evidence="2">
    <location>
        <begin position="1"/>
        <end position="26"/>
    </location>
</feature>
<comment type="caution">
    <text evidence="4">The sequence shown here is derived from an EMBL/GenBank/DDBJ whole genome shotgun (WGS) entry which is preliminary data.</text>
</comment>
<sequence>MLGNVQRSPIKSKSAQSASDTDSLSVASDGVQRASRSKRNKRTHGENPGDAFVTFQAEMRDMFIAFTAKQDTRFDAIENRIKSELKSQSSDLRSSYLNIEKSMEFMSVQLTSVETKITILEQERKDMARCITRLEDKIDSIERESNKTCVEIRGVPKKQRETKKDLSQLIQNSFKFVELDFEPTLLRDAYRLPSKQDQAVATVVAEFSNTFIKADFLTKIKIYNRSHPRDQLKASILGLNDVNSPIYISDHLTPKMRRIHYLARELAKSKEYAFCWTSNGRVYVRKSEGQPYVCIKSESQVDELKKNK</sequence>
<accession>A0A0L7L3D0</accession>
<protein>
    <recommendedName>
        <fullName evidence="3">FP protein C-terminal domain-containing protein</fullName>
    </recommendedName>
</protein>
<evidence type="ECO:0000313" key="5">
    <source>
        <dbReference type="Proteomes" id="UP000037510"/>
    </source>
</evidence>
<dbReference type="Proteomes" id="UP000037510">
    <property type="component" value="Unassembled WGS sequence"/>
</dbReference>
<organism evidence="4 5">
    <name type="scientific">Operophtera brumata</name>
    <name type="common">Winter moth</name>
    <name type="synonym">Phalaena brumata</name>
    <dbReference type="NCBI Taxonomy" id="104452"/>
    <lineage>
        <taxon>Eukaryota</taxon>
        <taxon>Metazoa</taxon>
        <taxon>Ecdysozoa</taxon>
        <taxon>Arthropoda</taxon>
        <taxon>Hexapoda</taxon>
        <taxon>Insecta</taxon>
        <taxon>Pterygota</taxon>
        <taxon>Neoptera</taxon>
        <taxon>Endopterygota</taxon>
        <taxon>Lepidoptera</taxon>
        <taxon>Glossata</taxon>
        <taxon>Ditrysia</taxon>
        <taxon>Geometroidea</taxon>
        <taxon>Geometridae</taxon>
        <taxon>Larentiinae</taxon>
        <taxon>Operophtera</taxon>
    </lineage>
</organism>
<keyword evidence="5" id="KW-1185">Reference proteome</keyword>
<feature type="domain" description="FP protein C-terminal" evidence="3">
    <location>
        <begin position="253"/>
        <end position="305"/>
    </location>
</feature>
<keyword evidence="1" id="KW-0175">Coiled coil</keyword>
<reference evidence="4 5" key="1">
    <citation type="journal article" date="2015" name="Genome Biol. Evol.">
        <title>The genome of winter moth (Operophtera brumata) provides a genomic perspective on sexual dimorphism and phenology.</title>
        <authorList>
            <person name="Derks M.F."/>
            <person name="Smit S."/>
            <person name="Salis L."/>
            <person name="Schijlen E."/>
            <person name="Bossers A."/>
            <person name="Mateman C."/>
            <person name="Pijl A.S."/>
            <person name="de Ridder D."/>
            <person name="Groenen M.A."/>
            <person name="Visser M.E."/>
            <person name="Megens H.J."/>
        </authorList>
    </citation>
    <scope>NUCLEOTIDE SEQUENCE [LARGE SCALE GENOMIC DNA]</scope>
    <source>
        <strain evidence="4">WM2013NL</strain>
        <tissue evidence="4">Head and thorax</tissue>
    </source>
</reference>